<dbReference type="SUPFAM" id="SSF53098">
    <property type="entry name" value="Ribonuclease H-like"/>
    <property type="match status" value="1"/>
</dbReference>
<evidence type="ECO:0000313" key="5">
    <source>
        <dbReference type="Proteomes" id="UP000518266"/>
    </source>
</evidence>
<keyword evidence="5" id="KW-1185">Reference proteome</keyword>
<dbReference type="Pfam" id="PF14291">
    <property type="entry name" value="DUF4371"/>
    <property type="match status" value="1"/>
</dbReference>
<dbReference type="OrthoDB" id="10015673at2759"/>
<evidence type="ECO:0008006" key="6">
    <source>
        <dbReference type="Google" id="ProtNLM"/>
    </source>
</evidence>
<dbReference type="EMBL" id="JAAKFY010000027">
    <property type="protein sequence ID" value="KAF3833107.1"/>
    <property type="molecule type" value="Genomic_DNA"/>
</dbReference>
<accession>A0A7J5X8Z9</accession>
<evidence type="ECO:0000259" key="3">
    <source>
        <dbReference type="Pfam" id="PF14291"/>
    </source>
</evidence>
<name>A0A7J5X8Z9_DISMA</name>
<organism evidence="4 5">
    <name type="scientific">Dissostichus mawsoni</name>
    <name type="common">Antarctic cod</name>
    <dbReference type="NCBI Taxonomy" id="36200"/>
    <lineage>
        <taxon>Eukaryota</taxon>
        <taxon>Metazoa</taxon>
        <taxon>Chordata</taxon>
        <taxon>Craniata</taxon>
        <taxon>Vertebrata</taxon>
        <taxon>Euteleostomi</taxon>
        <taxon>Actinopterygii</taxon>
        <taxon>Neopterygii</taxon>
        <taxon>Teleostei</taxon>
        <taxon>Neoteleostei</taxon>
        <taxon>Acanthomorphata</taxon>
        <taxon>Eupercaria</taxon>
        <taxon>Perciformes</taxon>
        <taxon>Notothenioidei</taxon>
        <taxon>Nototheniidae</taxon>
        <taxon>Dissostichus</taxon>
    </lineage>
</organism>
<dbReference type="InterPro" id="IPR008906">
    <property type="entry name" value="HATC_C_dom"/>
</dbReference>
<gene>
    <name evidence="4" type="ORF">F7725_026772</name>
</gene>
<feature type="domain" description="HAT C-terminal dimerisation" evidence="2">
    <location>
        <begin position="308"/>
        <end position="363"/>
    </location>
</feature>
<comment type="caution">
    <text evidence="4">The sequence shown here is derived from an EMBL/GenBank/DDBJ whole genome shotgun (WGS) entry which is preliminary data.</text>
</comment>
<feature type="domain" description="DUF4371" evidence="3">
    <location>
        <begin position="16"/>
        <end position="118"/>
    </location>
</feature>
<evidence type="ECO:0000313" key="4">
    <source>
        <dbReference type="EMBL" id="KAF3833107.1"/>
    </source>
</evidence>
<dbReference type="Pfam" id="PF05699">
    <property type="entry name" value="Dimer_Tnp_hAT"/>
    <property type="match status" value="1"/>
</dbReference>
<dbReference type="GO" id="GO:0046983">
    <property type="term" value="F:protein dimerization activity"/>
    <property type="evidence" value="ECO:0007669"/>
    <property type="project" value="InterPro"/>
</dbReference>
<sequence length="397" mass="44492">MLTGKYASHETINELINQMYRESLTTLLTEIKNNAEHYAVIVDETRDCSGHEQLSLTVRWVSADYVVHEDFVGMYDCPKTDALSITLTIKDMLLRCGLDIGDMRGQTYDGASVLQGQMSVCLTLFSSAEEVARVLQSKDLSAETVKSAVQMLQTHYTNLRSTDVFHSIFEEAQRTNMSDLVQAPALPPRRRAPRRYDDGDASHQWENPEDYFRSQFNQPTLQLLMSMEQVLLTAVNSPPGFGSINIPQNLVDMYTGDIDMERLSTQLSLFPAVLQAHNSSSAAERPIMQVTKVSTITDMLAAQGRGTQSLFSEVDKLLRLYLTVPMSNATAERSFSSLRRLKTFLRSTMSERRLNHLLFLHIHKDFTDGLDLKKCSGASALPVSEGGFTSAKSRKIV</sequence>
<dbReference type="Proteomes" id="UP000518266">
    <property type="component" value="Unassembled WGS sequence"/>
</dbReference>
<evidence type="ECO:0000256" key="1">
    <source>
        <dbReference type="SAM" id="MobiDB-lite"/>
    </source>
</evidence>
<dbReference type="InterPro" id="IPR025398">
    <property type="entry name" value="DUF4371"/>
</dbReference>
<dbReference type="PANTHER" id="PTHR45749">
    <property type="match status" value="1"/>
</dbReference>
<feature type="compositionally biased region" description="Basic and acidic residues" evidence="1">
    <location>
        <begin position="194"/>
        <end position="203"/>
    </location>
</feature>
<feature type="region of interest" description="Disordered" evidence="1">
    <location>
        <begin position="182"/>
        <end position="204"/>
    </location>
</feature>
<dbReference type="AlphaFoldDB" id="A0A7J5X8Z9"/>
<proteinExistence type="predicted"/>
<evidence type="ECO:0000259" key="2">
    <source>
        <dbReference type="Pfam" id="PF05699"/>
    </source>
</evidence>
<dbReference type="PANTHER" id="PTHR45749:SF21">
    <property type="entry name" value="DUF4371 DOMAIN-CONTAINING PROTEIN"/>
    <property type="match status" value="1"/>
</dbReference>
<dbReference type="InterPro" id="IPR012337">
    <property type="entry name" value="RNaseH-like_sf"/>
</dbReference>
<protein>
    <recommendedName>
        <fullName evidence="6">HAT C-terminal dimerisation domain-containing protein</fullName>
    </recommendedName>
</protein>
<reference evidence="4 5" key="1">
    <citation type="submission" date="2020-03" db="EMBL/GenBank/DDBJ databases">
        <title>Dissostichus mawsoni Genome sequencing and assembly.</title>
        <authorList>
            <person name="Park H."/>
        </authorList>
    </citation>
    <scope>NUCLEOTIDE SEQUENCE [LARGE SCALE GENOMIC DNA]</scope>
    <source>
        <strain evidence="4">DM0001</strain>
        <tissue evidence="4">Muscle</tissue>
    </source>
</reference>